<dbReference type="PANTHER" id="PTHR42032:SF1">
    <property type="entry name" value="YALI0E30679P"/>
    <property type="match status" value="1"/>
</dbReference>
<sequence length="436" mass="48600">MAEDHPTGSYTSGSQYPLLRQKMLNRAATLSEGVAVMHSANRRRSSIQSDHSDLSSARLPTAPDAAGILSSDGASLWEYAPLAFAILPAFASLLFTNGGSYVTDVLLLAIAAIFLKWCLKAPWEWYHAVQQQQQNVAAYAEPAPDALIEDEQEAETTQVDSPDRVTHPEESISSVDTDARDSASRRLAREEKAALFLCFVGPILGAYLLHAIRSQLTSPAEGLVSNYNLTIFAMVAEIRPVSHIIKRNQQRLARLQHVARPQTNETVQRQDIEDIYRRLADVERRLPPTSAAGSDAEATKLRATVHKSLQSQLDALNRAVRRYEKRQVAQSIQLEARFGDLEMRLKDALALAAAAARPEQRPGVVSSAATRIIQLAMCISHMIWRLVTYPWRLGCTVVSEIRRTLIEFTRRRNTDHRSRRERDVSFGTPQLRSKAS</sequence>
<keyword evidence="4" id="KW-1185">Reference proteome</keyword>
<feature type="transmembrane region" description="Helical" evidence="2">
    <location>
        <begin position="193"/>
        <end position="212"/>
    </location>
</feature>
<feature type="region of interest" description="Disordered" evidence="1">
    <location>
        <begin position="412"/>
        <end position="436"/>
    </location>
</feature>
<feature type="transmembrane region" description="Helical" evidence="2">
    <location>
        <begin position="101"/>
        <end position="119"/>
    </location>
</feature>
<dbReference type="AlphaFoldDB" id="A0A6A6VEU2"/>
<accession>A0A6A6VEU2</accession>
<dbReference type="OrthoDB" id="5422510at2759"/>
<keyword evidence="2" id="KW-1133">Transmembrane helix</keyword>
<evidence type="ECO:0000256" key="1">
    <source>
        <dbReference type="SAM" id="MobiDB-lite"/>
    </source>
</evidence>
<evidence type="ECO:0000256" key="2">
    <source>
        <dbReference type="SAM" id="Phobius"/>
    </source>
</evidence>
<feature type="compositionally biased region" description="Polar residues" evidence="1">
    <location>
        <begin position="427"/>
        <end position="436"/>
    </location>
</feature>
<keyword evidence="2" id="KW-0472">Membrane</keyword>
<dbReference type="Proteomes" id="UP000799440">
    <property type="component" value="Unassembled WGS sequence"/>
</dbReference>
<name>A0A6A6VEU2_9PLEO</name>
<proteinExistence type="predicted"/>
<protein>
    <submittedName>
        <fullName evidence="3">Uncharacterized protein</fullName>
    </submittedName>
</protein>
<feature type="region of interest" description="Disordered" evidence="1">
    <location>
        <begin position="151"/>
        <end position="180"/>
    </location>
</feature>
<evidence type="ECO:0000313" key="4">
    <source>
        <dbReference type="Proteomes" id="UP000799440"/>
    </source>
</evidence>
<reference evidence="3" key="1">
    <citation type="journal article" date="2020" name="Stud. Mycol.">
        <title>101 Dothideomycetes genomes: a test case for predicting lifestyles and emergence of pathogens.</title>
        <authorList>
            <person name="Haridas S."/>
            <person name="Albert R."/>
            <person name="Binder M."/>
            <person name="Bloem J."/>
            <person name="Labutti K."/>
            <person name="Salamov A."/>
            <person name="Andreopoulos B."/>
            <person name="Baker S."/>
            <person name="Barry K."/>
            <person name="Bills G."/>
            <person name="Bluhm B."/>
            <person name="Cannon C."/>
            <person name="Castanera R."/>
            <person name="Culley D."/>
            <person name="Daum C."/>
            <person name="Ezra D."/>
            <person name="Gonzalez J."/>
            <person name="Henrissat B."/>
            <person name="Kuo A."/>
            <person name="Liang C."/>
            <person name="Lipzen A."/>
            <person name="Lutzoni F."/>
            <person name="Magnuson J."/>
            <person name="Mondo S."/>
            <person name="Nolan M."/>
            <person name="Ohm R."/>
            <person name="Pangilinan J."/>
            <person name="Park H.-J."/>
            <person name="Ramirez L."/>
            <person name="Alfaro M."/>
            <person name="Sun H."/>
            <person name="Tritt A."/>
            <person name="Yoshinaga Y."/>
            <person name="Zwiers L.-H."/>
            <person name="Turgeon B."/>
            <person name="Goodwin S."/>
            <person name="Spatafora J."/>
            <person name="Crous P."/>
            <person name="Grigoriev I."/>
        </authorList>
    </citation>
    <scope>NUCLEOTIDE SEQUENCE</scope>
    <source>
        <strain evidence="3">CBS 119925</strain>
    </source>
</reference>
<dbReference type="PANTHER" id="PTHR42032">
    <property type="entry name" value="YALI0E30679P"/>
    <property type="match status" value="1"/>
</dbReference>
<evidence type="ECO:0000313" key="3">
    <source>
        <dbReference type="EMBL" id="KAF2747691.1"/>
    </source>
</evidence>
<keyword evidence="2" id="KW-0812">Transmembrane</keyword>
<dbReference type="EMBL" id="MU006571">
    <property type="protein sequence ID" value="KAF2747691.1"/>
    <property type="molecule type" value="Genomic_DNA"/>
</dbReference>
<gene>
    <name evidence="3" type="ORF">M011DRAFT_36425</name>
</gene>
<feature type="compositionally biased region" description="Basic and acidic residues" evidence="1">
    <location>
        <begin position="412"/>
        <end position="424"/>
    </location>
</feature>
<feature type="compositionally biased region" description="Basic and acidic residues" evidence="1">
    <location>
        <begin position="161"/>
        <end position="170"/>
    </location>
</feature>
<organism evidence="3 4">
    <name type="scientific">Sporormia fimetaria CBS 119925</name>
    <dbReference type="NCBI Taxonomy" id="1340428"/>
    <lineage>
        <taxon>Eukaryota</taxon>
        <taxon>Fungi</taxon>
        <taxon>Dikarya</taxon>
        <taxon>Ascomycota</taxon>
        <taxon>Pezizomycotina</taxon>
        <taxon>Dothideomycetes</taxon>
        <taxon>Pleosporomycetidae</taxon>
        <taxon>Pleosporales</taxon>
        <taxon>Sporormiaceae</taxon>
        <taxon>Sporormia</taxon>
    </lineage>
</organism>